<comment type="caution">
    <text evidence="3">The sequence shown here is derived from an EMBL/GenBank/DDBJ whole genome shotgun (WGS) entry which is preliminary data.</text>
</comment>
<dbReference type="InterPro" id="IPR002213">
    <property type="entry name" value="UDP_glucos_trans"/>
</dbReference>
<dbReference type="GO" id="GO:0005975">
    <property type="term" value="P:carbohydrate metabolic process"/>
    <property type="evidence" value="ECO:0007669"/>
    <property type="project" value="InterPro"/>
</dbReference>
<dbReference type="Pfam" id="PF03033">
    <property type="entry name" value="Glyco_transf_28"/>
    <property type="match status" value="1"/>
</dbReference>
<dbReference type="AlphaFoldDB" id="A0A164NNP6"/>
<reference evidence="3 4" key="1">
    <citation type="submission" date="2016-04" db="EMBL/GenBank/DDBJ databases">
        <authorList>
            <person name="Evans L.H."/>
            <person name="Alamgir A."/>
            <person name="Owens N."/>
            <person name="Weber N.D."/>
            <person name="Virtaneva K."/>
            <person name="Barbian K."/>
            <person name="Babar A."/>
            <person name="Rosenke K."/>
        </authorList>
    </citation>
    <scope>NUCLEOTIDE SEQUENCE [LARGE SCALE GENOMIC DNA]</scope>
    <source>
        <strain evidence="3 4">IFM 0406</strain>
    </source>
</reference>
<feature type="domain" description="Erythromycin biosynthesis protein CIII-like C-terminal" evidence="2">
    <location>
        <begin position="294"/>
        <end position="409"/>
    </location>
</feature>
<dbReference type="PANTHER" id="PTHR48050:SF13">
    <property type="entry name" value="STEROL 3-BETA-GLUCOSYLTRANSFERASE UGT80A2"/>
    <property type="match status" value="1"/>
</dbReference>
<proteinExistence type="predicted"/>
<keyword evidence="3" id="KW-0808">Transferase</keyword>
<dbReference type="InterPro" id="IPR010610">
    <property type="entry name" value="EryCIII-like_C"/>
</dbReference>
<dbReference type="GO" id="GO:0033072">
    <property type="term" value="P:vancomycin biosynthetic process"/>
    <property type="evidence" value="ECO:0007669"/>
    <property type="project" value="UniProtKB-ARBA"/>
</dbReference>
<accession>A0A164NNP6</accession>
<protein>
    <submittedName>
        <fullName evidence="3">Sterol 3-beta-glucosyltransferase</fullName>
    </submittedName>
</protein>
<dbReference type="GO" id="GO:0008194">
    <property type="term" value="F:UDP-glycosyltransferase activity"/>
    <property type="evidence" value="ECO:0007669"/>
    <property type="project" value="InterPro"/>
</dbReference>
<feature type="domain" description="Glycosyltransferase family 28 N-terminal" evidence="1">
    <location>
        <begin position="4"/>
        <end position="46"/>
    </location>
</feature>
<evidence type="ECO:0000259" key="1">
    <source>
        <dbReference type="Pfam" id="PF03033"/>
    </source>
</evidence>
<dbReference type="OrthoDB" id="3253247at2"/>
<dbReference type="Proteomes" id="UP000076512">
    <property type="component" value="Unassembled WGS sequence"/>
</dbReference>
<dbReference type="STRING" id="455432.AWN90_25560"/>
<evidence type="ECO:0000259" key="2">
    <source>
        <dbReference type="Pfam" id="PF06722"/>
    </source>
</evidence>
<dbReference type="PANTHER" id="PTHR48050">
    <property type="entry name" value="STEROL 3-BETA-GLUCOSYLTRANSFERASE"/>
    <property type="match status" value="1"/>
</dbReference>
<dbReference type="GO" id="GO:0016758">
    <property type="term" value="F:hexosyltransferase activity"/>
    <property type="evidence" value="ECO:0007669"/>
    <property type="project" value="InterPro"/>
</dbReference>
<evidence type="ECO:0000313" key="3">
    <source>
        <dbReference type="EMBL" id="KZM74556.1"/>
    </source>
</evidence>
<evidence type="ECO:0000313" key="4">
    <source>
        <dbReference type="Proteomes" id="UP000076512"/>
    </source>
</evidence>
<name>A0A164NNP6_9NOCA</name>
<gene>
    <name evidence="3" type="ORF">AWN90_25560</name>
</gene>
<sequence length="412" mass="43567">MAKVVIVGFGTRGDVAPLIGVGVRLREAGHEVVLTAPSEFAELVAACGLRWLPFDIYVAPSNELDGKGRVQLGMELLTPAGLLATGRGLLDTLRDEDADILLLSPYGEFAGHALAEARGIPSMGVRLQPVSTTADHAPAMLTSLSAGRLGNRAIGYLTAAAIDRIYASTVAGLRDHLGLPRVSAADLRRRRTAAEWPILHGYSHHIAPRPADWRPGLEVVGYWWPPRPEGWQPPPEVVSFLEAGPPPVFVGFGSLNMSKAEAARLSELVPRALRIAGVRGVVQAGWAGLNVESDSVITLGDIPHDWLFERVSAVIHACGAGIAAAGLRAGVPAITIPASGTDQPFWAKRLRVLGVSAATLSRRRLTAERLAEAIDSALTDPTYRAAAERLAAEIAAEDGAAEVVAAVERLTQ</sequence>
<dbReference type="Gene3D" id="3.40.50.2000">
    <property type="entry name" value="Glycogen Phosphorylase B"/>
    <property type="match status" value="2"/>
</dbReference>
<dbReference type="EMBL" id="LWGR01000005">
    <property type="protein sequence ID" value="KZM74556.1"/>
    <property type="molecule type" value="Genomic_DNA"/>
</dbReference>
<dbReference type="InterPro" id="IPR050426">
    <property type="entry name" value="Glycosyltransferase_28"/>
</dbReference>
<keyword evidence="4" id="KW-1185">Reference proteome</keyword>
<organism evidence="3 4">
    <name type="scientific">Nocardia terpenica</name>
    <dbReference type="NCBI Taxonomy" id="455432"/>
    <lineage>
        <taxon>Bacteria</taxon>
        <taxon>Bacillati</taxon>
        <taxon>Actinomycetota</taxon>
        <taxon>Actinomycetes</taxon>
        <taxon>Mycobacteriales</taxon>
        <taxon>Nocardiaceae</taxon>
        <taxon>Nocardia</taxon>
    </lineage>
</organism>
<dbReference type="RefSeq" id="WP_067595782.1">
    <property type="nucleotide sequence ID" value="NZ_JABMCZ010000005.1"/>
</dbReference>
<dbReference type="CDD" id="cd03784">
    <property type="entry name" value="GT1_Gtf-like"/>
    <property type="match status" value="1"/>
</dbReference>
<dbReference type="FunFam" id="3.40.50.2000:FF:000009">
    <property type="entry name" value="Sterol 3-beta-glucosyltransferase UGT80A2"/>
    <property type="match status" value="1"/>
</dbReference>
<dbReference type="SUPFAM" id="SSF53756">
    <property type="entry name" value="UDP-Glycosyltransferase/glycogen phosphorylase"/>
    <property type="match status" value="1"/>
</dbReference>
<dbReference type="Pfam" id="PF06722">
    <property type="entry name" value="EryCIII-like_C"/>
    <property type="match status" value="1"/>
</dbReference>
<dbReference type="InterPro" id="IPR004276">
    <property type="entry name" value="GlycoTrans_28_N"/>
</dbReference>